<gene>
    <name evidence="2" type="ORF">MVEN_02637900</name>
</gene>
<dbReference type="PANTHER" id="PTHR43316:SF4">
    <property type="entry name" value="ACID DEHALOGENASE, PUTATIVE (AFU_ORTHOLOGUE AFUA_8G05870)-RELATED"/>
    <property type="match status" value="1"/>
</dbReference>
<dbReference type="GO" id="GO:0016787">
    <property type="term" value="F:hydrolase activity"/>
    <property type="evidence" value="ECO:0007669"/>
    <property type="project" value="UniProtKB-KW"/>
</dbReference>
<dbReference type="SUPFAM" id="SSF56784">
    <property type="entry name" value="HAD-like"/>
    <property type="match status" value="1"/>
</dbReference>
<proteinExistence type="predicted"/>
<dbReference type="Pfam" id="PF00702">
    <property type="entry name" value="Hydrolase"/>
    <property type="match status" value="1"/>
</dbReference>
<accession>A0A8H6WNP8</accession>
<dbReference type="InterPro" id="IPR036412">
    <property type="entry name" value="HAD-like_sf"/>
</dbReference>
<dbReference type="Proteomes" id="UP000620124">
    <property type="component" value="Unassembled WGS sequence"/>
</dbReference>
<dbReference type="InterPro" id="IPR051540">
    <property type="entry name" value="S-2-haloacid_dehalogenase"/>
</dbReference>
<dbReference type="Gene3D" id="3.40.50.1000">
    <property type="entry name" value="HAD superfamily/HAD-like"/>
    <property type="match status" value="1"/>
</dbReference>
<dbReference type="OrthoDB" id="2363873at2759"/>
<dbReference type="AlphaFoldDB" id="A0A8H6WNP8"/>
<evidence type="ECO:0000313" key="2">
    <source>
        <dbReference type="EMBL" id="KAF7325304.1"/>
    </source>
</evidence>
<dbReference type="Gene3D" id="3.40.50.1820">
    <property type="entry name" value="alpha/beta hydrolase"/>
    <property type="match status" value="1"/>
</dbReference>
<dbReference type="InterPro" id="IPR029058">
    <property type="entry name" value="AB_hydrolase_fold"/>
</dbReference>
<dbReference type="PANTHER" id="PTHR43316">
    <property type="entry name" value="HYDROLASE, HALOACID DELAHOGENASE-RELATED"/>
    <property type="match status" value="1"/>
</dbReference>
<comment type="caution">
    <text evidence="2">The sequence shown here is derived from an EMBL/GenBank/DDBJ whole genome shotgun (WGS) entry which is preliminary data.</text>
</comment>
<keyword evidence="3" id="KW-1185">Reference proteome</keyword>
<reference evidence="2" key="1">
    <citation type="submission" date="2020-05" db="EMBL/GenBank/DDBJ databases">
        <title>Mycena genomes resolve the evolution of fungal bioluminescence.</title>
        <authorList>
            <person name="Tsai I.J."/>
        </authorList>
    </citation>
    <scope>NUCLEOTIDE SEQUENCE</scope>
    <source>
        <strain evidence="2">CCC161011</strain>
    </source>
</reference>
<sequence length="472" mass="52107">MSGPCVIFDVVGTCFGYDSVEDSLHDVLVSHAATIPPKLFFSAWTSNAELDFQRLSIVEKFRSHSSLLKNAFYKTMKDAEIPEASIPGADIDLLIEQYSHNLTPRPGLSEMIQILRDGGFTVWCCSDASPERLRSYFEKAGIDMPLENLLSCDMCGAAKPDAKVYQMAKQKLSHADVTVFAAAHAWDLAGARKEGFNTAYCSIFEDQSSVDLFGEPDVAADTLPKLGSAIASESLVYTRALDLWGEATARFLKSGVLASHRLVGIAYSFGAVGLLISIHGFNKCPYDDIILIEPCMTDKQTWDANRDELHGAFSFYSKAVKHRRDIWASKEDAHQYFTSKFPWNTWDPRTVAFFTKNVLKDSTDKDGKPCVVRKCPMIHEAWGFQVNLGAAGEAAEQISKLSDKVPIHVVFGHKSVVICVVDRKMRRNVASITTILDVGHTILQELPDVVATTISQTLTPIYSTQASSRSAL</sequence>
<keyword evidence="1" id="KW-0378">Hydrolase</keyword>
<evidence type="ECO:0000256" key="1">
    <source>
        <dbReference type="ARBA" id="ARBA00022801"/>
    </source>
</evidence>
<dbReference type="EMBL" id="JACAZI010000054">
    <property type="protein sequence ID" value="KAF7325304.1"/>
    <property type="molecule type" value="Genomic_DNA"/>
</dbReference>
<evidence type="ECO:0000313" key="3">
    <source>
        <dbReference type="Proteomes" id="UP000620124"/>
    </source>
</evidence>
<dbReference type="InterPro" id="IPR023198">
    <property type="entry name" value="PGP-like_dom2"/>
</dbReference>
<protein>
    <submittedName>
        <fullName evidence="2">Haloacid dehalogenase, type II</fullName>
    </submittedName>
</protein>
<dbReference type="InterPro" id="IPR023214">
    <property type="entry name" value="HAD_sf"/>
</dbReference>
<organism evidence="2 3">
    <name type="scientific">Mycena venus</name>
    <dbReference type="NCBI Taxonomy" id="2733690"/>
    <lineage>
        <taxon>Eukaryota</taxon>
        <taxon>Fungi</taxon>
        <taxon>Dikarya</taxon>
        <taxon>Basidiomycota</taxon>
        <taxon>Agaricomycotina</taxon>
        <taxon>Agaricomycetes</taxon>
        <taxon>Agaricomycetidae</taxon>
        <taxon>Agaricales</taxon>
        <taxon>Marasmiineae</taxon>
        <taxon>Mycenaceae</taxon>
        <taxon>Mycena</taxon>
    </lineage>
</organism>
<dbReference type="Gene3D" id="1.10.150.240">
    <property type="entry name" value="Putative phosphatase, domain 2"/>
    <property type="match status" value="1"/>
</dbReference>
<name>A0A8H6WNP8_9AGAR</name>